<name>A0ABU9CCD2_9BURK</name>
<comment type="caution">
    <text evidence="2">The sequence shown here is derived from an EMBL/GenBank/DDBJ whole genome shotgun (WGS) entry which is preliminary data.</text>
</comment>
<dbReference type="RefSeq" id="WP_341400690.1">
    <property type="nucleotide sequence ID" value="NZ_JBBUTI010000016.1"/>
</dbReference>
<dbReference type="PROSITE" id="PS51318">
    <property type="entry name" value="TAT"/>
    <property type="match status" value="1"/>
</dbReference>
<dbReference type="PANTHER" id="PTHR43576">
    <property type="entry name" value="ALPHA-L-ARABINOFURANOSIDASE C-RELATED"/>
    <property type="match status" value="1"/>
</dbReference>
<dbReference type="InterPro" id="IPR055235">
    <property type="entry name" value="ASD1_cat"/>
</dbReference>
<feature type="domain" description="Alpha-L-arabinofuranosidase 1 catalytic" evidence="1">
    <location>
        <begin position="101"/>
        <end position="219"/>
    </location>
</feature>
<reference evidence="2 3" key="1">
    <citation type="submission" date="2024-04" db="EMBL/GenBank/DDBJ databases">
        <title>Novel species of the genus Ideonella isolated from streams.</title>
        <authorList>
            <person name="Lu H."/>
        </authorList>
    </citation>
    <scope>NUCLEOTIDE SEQUENCE [LARGE SCALE GENOMIC DNA]</scope>
    <source>
        <strain evidence="2 3">LYT19W</strain>
    </source>
</reference>
<keyword evidence="3" id="KW-1185">Reference proteome</keyword>
<dbReference type="InterPro" id="IPR006311">
    <property type="entry name" value="TAT_signal"/>
</dbReference>
<gene>
    <name evidence="2" type="ORF">AACH00_18645</name>
</gene>
<dbReference type="InterPro" id="IPR017853">
    <property type="entry name" value="GH"/>
</dbReference>
<sequence>MPPRTTHRSPPAHTLTRRRALQGAVSGSVGLGGALDSLAGPPPRVPVQAASHPVRLRVDATATGRPARPQLLGSNTPWVYGSEGLMDARGQWLPHMIRRARELAPTLLRYPGVPDTHDWRQGIGPLASRSPVFAYPGQPHQTIVYGTQEFLETCETVGAEPMIQLNLHDGDDATLARLAAAWVTHVNQGTLVSRITGRPLPKVRWWELGNEPYLMEATEADGRPNRLMLTPEAYAQRVNAVMAAARAVDPTLKFGLPFAIDTHSGQPWRNGGDEMANVVGPQLGFARRVLGKLQRPQDIGWLSLHCYMPQLNDPQDAQGRPLPLPDARSLFWATVAGSETWRHSLGRAVRLWRDHASTRHLPAPPIAVTEYNAFYSTRRINGQDAPENTWVTTLTGALYVADLLRMMSELPEVGAALHWSLNGNWVFGALAATPVGAPERERPAAGALRLAAQVLREGRLLDCGVQVATTGAVNKRVGFCAPWPEMPLASAMASRNGQKLQVLVIHKDPDRDADVSLQLDHAQVRSAQLKTLQADATFDAPETARASRLVQRDWQPAAGGDVTWRMPPGSIALLTLTLA</sequence>
<accession>A0ABU9CCD2</accession>
<dbReference type="InterPro" id="IPR013780">
    <property type="entry name" value="Glyco_hydro_b"/>
</dbReference>
<dbReference type="SUPFAM" id="SSF51445">
    <property type="entry name" value="(Trans)glycosidases"/>
    <property type="match status" value="1"/>
</dbReference>
<dbReference type="Pfam" id="PF22848">
    <property type="entry name" value="ASD1_dom"/>
    <property type="match status" value="1"/>
</dbReference>
<dbReference type="EMBL" id="JBBUTI010000016">
    <property type="protein sequence ID" value="MEK8048379.1"/>
    <property type="molecule type" value="Genomic_DNA"/>
</dbReference>
<evidence type="ECO:0000313" key="3">
    <source>
        <dbReference type="Proteomes" id="UP001379945"/>
    </source>
</evidence>
<dbReference type="Proteomes" id="UP001379945">
    <property type="component" value="Unassembled WGS sequence"/>
</dbReference>
<proteinExistence type="predicted"/>
<protein>
    <recommendedName>
        <fullName evidence="1">Alpha-L-arabinofuranosidase 1 catalytic domain-containing protein</fullName>
    </recommendedName>
</protein>
<dbReference type="Gene3D" id="3.20.20.80">
    <property type="entry name" value="Glycosidases"/>
    <property type="match status" value="1"/>
</dbReference>
<evidence type="ECO:0000259" key="1">
    <source>
        <dbReference type="Pfam" id="PF22848"/>
    </source>
</evidence>
<dbReference type="Gene3D" id="2.60.40.1180">
    <property type="entry name" value="Golgi alpha-mannosidase II"/>
    <property type="match status" value="1"/>
</dbReference>
<evidence type="ECO:0000313" key="2">
    <source>
        <dbReference type="EMBL" id="MEK8048379.1"/>
    </source>
</evidence>
<organism evidence="2 3">
    <name type="scientific">Ideonella margarita</name>
    <dbReference type="NCBI Taxonomy" id="2984191"/>
    <lineage>
        <taxon>Bacteria</taxon>
        <taxon>Pseudomonadati</taxon>
        <taxon>Pseudomonadota</taxon>
        <taxon>Betaproteobacteria</taxon>
        <taxon>Burkholderiales</taxon>
        <taxon>Sphaerotilaceae</taxon>
        <taxon>Ideonella</taxon>
    </lineage>
</organism>